<evidence type="ECO:0000313" key="1">
    <source>
        <dbReference type="EMBL" id="TGX53569.1"/>
    </source>
</evidence>
<sequence>MGSQMSGQAASHAPDAATIEALARAALARIPSPFAEHLADVVLIVEEFADDATLDALGIEDPFDLTGLYHGRPIGEKSLFDSGALPDRIHLYRRAILDEWCDTGVTLEALVGHIVVHEVGHHFGLSDDDMHALEDSAG</sequence>
<keyword evidence="2" id="KW-1185">Reference proteome</keyword>
<comment type="caution">
    <text evidence="1">The sequence shown here is derived from an EMBL/GenBank/DDBJ whole genome shotgun (WGS) entry which is preliminary data.</text>
</comment>
<dbReference type="InterPro" id="IPR038555">
    <property type="entry name" value="Zincin_1_sf"/>
</dbReference>
<dbReference type="CDD" id="cd12952">
    <property type="entry name" value="MMP_ACEL2062"/>
    <property type="match status" value="1"/>
</dbReference>
<protein>
    <submittedName>
        <fullName evidence="1">Metallopeptidase family protein</fullName>
    </submittedName>
</protein>
<dbReference type="Gene3D" id="3.30.2010.20">
    <property type="match status" value="1"/>
</dbReference>
<evidence type="ECO:0000313" key="2">
    <source>
        <dbReference type="Proteomes" id="UP000306147"/>
    </source>
</evidence>
<dbReference type="AlphaFoldDB" id="A0A4S1XB58"/>
<dbReference type="EMBL" id="SRXT01000004">
    <property type="protein sequence ID" value="TGX53569.1"/>
    <property type="molecule type" value="Genomic_DNA"/>
</dbReference>
<gene>
    <name evidence="1" type="ORF">E5A73_12125</name>
</gene>
<organism evidence="1 2">
    <name type="scientific">Sphingomonas gei</name>
    <dbReference type="NCBI Taxonomy" id="1395960"/>
    <lineage>
        <taxon>Bacteria</taxon>
        <taxon>Pseudomonadati</taxon>
        <taxon>Pseudomonadota</taxon>
        <taxon>Alphaproteobacteria</taxon>
        <taxon>Sphingomonadales</taxon>
        <taxon>Sphingomonadaceae</taxon>
        <taxon>Sphingomonas</taxon>
    </lineage>
</organism>
<dbReference type="SUPFAM" id="SSF55486">
    <property type="entry name" value="Metalloproteases ('zincins'), catalytic domain"/>
    <property type="match status" value="1"/>
</dbReference>
<dbReference type="InterPro" id="IPR010428">
    <property type="entry name" value="Zincin_1"/>
</dbReference>
<reference evidence="1 2" key="1">
    <citation type="submission" date="2019-04" db="EMBL/GenBank/DDBJ databases">
        <title>Sphingomonas psychrotolerans sp. nov., isolated from soil in the Tianshan Mountains, Xinjiang, China.</title>
        <authorList>
            <person name="Luo Y."/>
            <person name="Sheng H."/>
        </authorList>
    </citation>
    <scope>NUCLEOTIDE SEQUENCE [LARGE SCALE GENOMIC DNA]</scope>
    <source>
        <strain evidence="1 2">ZFGT-11</strain>
    </source>
</reference>
<dbReference type="Proteomes" id="UP000306147">
    <property type="component" value="Unassembled WGS sequence"/>
</dbReference>
<proteinExistence type="predicted"/>
<dbReference type="Pfam" id="PF06262">
    <property type="entry name" value="Zincin_1"/>
    <property type="match status" value="1"/>
</dbReference>
<accession>A0A4S1XB58</accession>
<dbReference type="OrthoDB" id="9806895at2"/>
<name>A0A4S1XB58_9SPHN</name>